<dbReference type="Proteomes" id="UP000606008">
    <property type="component" value="Unassembled WGS sequence"/>
</dbReference>
<evidence type="ECO:0000313" key="2">
    <source>
        <dbReference type="EMBL" id="NID09353.1"/>
    </source>
</evidence>
<evidence type="ECO:0000313" key="3">
    <source>
        <dbReference type="Proteomes" id="UP000606008"/>
    </source>
</evidence>
<reference evidence="2" key="1">
    <citation type="submission" date="2024-05" db="EMBL/GenBank/DDBJ databases">
        <authorList>
            <person name="Jung D.-H."/>
        </authorList>
    </citation>
    <scope>NUCLEOTIDE SEQUENCE</scope>
    <source>
        <strain evidence="2">JA-25</strain>
    </source>
</reference>
<name>A0ABX0QBS7_9BACT</name>
<gene>
    <name evidence="2" type="ORF">F7231_04160</name>
</gene>
<dbReference type="RefSeq" id="WP_166690985.1">
    <property type="nucleotide sequence ID" value="NZ_WAEL01000001.1"/>
</dbReference>
<proteinExistence type="predicted"/>
<accession>A0ABX0QBS7</accession>
<keyword evidence="3" id="KW-1185">Reference proteome</keyword>
<sequence>MSFYYTPELGTFHLNEAKPPRVVPGNERHKWDGKPGWGESATCVKCGCIKRRKRTQPDYTETYQMPGAGEVSERPACTGST</sequence>
<comment type="caution">
    <text evidence="2">The sequence shown here is derived from an EMBL/GenBank/DDBJ whole genome shotgun (WGS) entry which is preliminary data.</text>
</comment>
<organism evidence="2 3">
    <name type="scientific">Fibrivirga algicola</name>
    <dbReference type="NCBI Taxonomy" id="2950420"/>
    <lineage>
        <taxon>Bacteria</taxon>
        <taxon>Pseudomonadati</taxon>
        <taxon>Bacteroidota</taxon>
        <taxon>Cytophagia</taxon>
        <taxon>Cytophagales</taxon>
        <taxon>Spirosomataceae</taxon>
        <taxon>Fibrivirga</taxon>
    </lineage>
</organism>
<protein>
    <submittedName>
        <fullName evidence="2">Uncharacterized protein</fullName>
    </submittedName>
</protein>
<dbReference type="EMBL" id="WAEL01000001">
    <property type="protein sequence ID" value="NID09353.1"/>
    <property type="molecule type" value="Genomic_DNA"/>
</dbReference>
<feature type="region of interest" description="Disordered" evidence="1">
    <location>
        <begin position="57"/>
        <end position="81"/>
    </location>
</feature>
<evidence type="ECO:0000256" key="1">
    <source>
        <dbReference type="SAM" id="MobiDB-lite"/>
    </source>
</evidence>